<dbReference type="EMBL" id="UINC01139713">
    <property type="protein sequence ID" value="SVD26436.1"/>
    <property type="molecule type" value="Genomic_DNA"/>
</dbReference>
<reference evidence="1" key="1">
    <citation type="submission" date="2018-05" db="EMBL/GenBank/DDBJ databases">
        <authorList>
            <person name="Lanie J.A."/>
            <person name="Ng W.-L."/>
            <person name="Kazmierczak K.M."/>
            <person name="Andrzejewski T.M."/>
            <person name="Davidsen T.M."/>
            <person name="Wayne K.J."/>
            <person name="Tettelin H."/>
            <person name="Glass J.I."/>
            <person name="Rusch D."/>
            <person name="Podicherti R."/>
            <person name="Tsui H.-C.T."/>
            <person name="Winkler M.E."/>
        </authorList>
    </citation>
    <scope>NUCLEOTIDE SEQUENCE</scope>
</reference>
<accession>A0A382TWL6</accession>
<sequence>MRNQVRVATLQGGSREFESLNAHSLFQGSSLQIYDQIVLNMEM</sequence>
<organism evidence="1">
    <name type="scientific">marine metagenome</name>
    <dbReference type="NCBI Taxonomy" id="408172"/>
    <lineage>
        <taxon>unclassified sequences</taxon>
        <taxon>metagenomes</taxon>
        <taxon>ecological metagenomes</taxon>
    </lineage>
</organism>
<protein>
    <submittedName>
        <fullName evidence="1">Uncharacterized protein</fullName>
    </submittedName>
</protein>
<name>A0A382TWL6_9ZZZZ</name>
<evidence type="ECO:0000313" key="1">
    <source>
        <dbReference type="EMBL" id="SVD26436.1"/>
    </source>
</evidence>
<dbReference type="AlphaFoldDB" id="A0A382TWL6"/>
<gene>
    <name evidence="1" type="ORF">METZ01_LOCUS379290</name>
</gene>
<proteinExistence type="predicted"/>